<dbReference type="GO" id="GO:0008270">
    <property type="term" value="F:zinc ion binding"/>
    <property type="evidence" value="ECO:0007669"/>
    <property type="project" value="UniProtKB-UniRule"/>
</dbReference>
<feature type="binding site" evidence="11">
    <location>
        <begin position="87"/>
        <end position="90"/>
    </location>
    <ligand>
        <name>ATP</name>
        <dbReference type="ChEBI" id="CHEBI:30616"/>
    </ligand>
</feature>
<feature type="binding site" evidence="11">
    <location>
        <position position="182"/>
    </location>
    <ligand>
        <name>Zn(2+)</name>
        <dbReference type="ChEBI" id="CHEBI:29105"/>
    </ligand>
</feature>
<feature type="binding site" evidence="11">
    <location>
        <position position="185"/>
    </location>
    <ligand>
        <name>Zn(2+)</name>
        <dbReference type="ChEBI" id="CHEBI:29105"/>
    </ligand>
</feature>
<dbReference type="NCBIfam" id="NF003296">
    <property type="entry name" value="PRK04296.1-1"/>
    <property type="match status" value="1"/>
</dbReference>
<evidence type="ECO:0000256" key="14">
    <source>
        <dbReference type="RuleBase" id="RU000544"/>
    </source>
</evidence>
<keyword evidence="3 11" id="KW-0963">Cytoplasm</keyword>
<feature type="binding site" evidence="11">
    <location>
        <position position="147"/>
    </location>
    <ligand>
        <name>Zn(2+)</name>
        <dbReference type="ChEBI" id="CHEBI:29105"/>
    </ligand>
</feature>
<feature type="binding site" evidence="13">
    <location>
        <position position="178"/>
    </location>
    <ligand>
        <name>substrate</name>
    </ligand>
</feature>
<evidence type="ECO:0000256" key="5">
    <source>
        <dbReference type="ARBA" id="ARBA00022679"/>
    </source>
</evidence>
<dbReference type="SUPFAM" id="SSF52540">
    <property type="entry name" value="P-loop containing nucleoside triphosphate hydrolases"/>
    <property type="match status" value="1"/>
</dbReference>
<accession>A0A212PRY3</accession>
<evidence type="ECO:0000256" key="1">
    <source>
        <dbReference type="ARBA" id="ARBA00007587"/>
    </source>
</evidence>
<dbReference type="PANTHER" id="PTHR11441">
    <property type="entry name" value="THYMIDINE KINASE"/>
    <property type="match status" value="1"/>
</dbReference>
<dbReference type="GO" id="GO:0071897">
    <property type="term" value="P:DNA biosynthetic process"/>
    <property type="evidence" value="ECO:0007669"/>
    <property type="project" value="UniProtKB-KW"/>
</dbReference>
<evidence type="ECO:0000256" key="11">
    <source>
        <dbReference type="HAMAP-Rule" id="MF_00124"/>
    </source>
</evidence>
<evidence type="ECO:0000256" key="15">
    <source>
        <dbReference type="RuleBase" id="RU004165"/>
    </source>
</evidence>
<dbReference type="GO" id="GO:0005829">
    <property type="term" value="C:cytosol"/>
    <property type="evidence" value="ECO:0007669"/>
    <property type="project" value="TreeGrafter"/>
</dbReference>
<dbReference type="Gene3D" id="3.30.60.20">
    <property type="match status" value="1"/>
</dbReference>
<dbReference type="Proteomes" id="UP000197025">
    <property type="component" value="Unassembled WGS sequence"/>
</dbReference>
<feature type="binding site" evidence="11">
    <location>
        <begin position="14"/>
        <end position="21"/>
    </location>
    <ligand>
        <name>ATP</name>
        <dbReference type="ChEBI" id="CHEBI:30616"/>
    </ligand>
</feature>
<feature type="binding site" evidence="11">
    <location>
        <position position="144"/>
    </location>
    <ligand>
        <name>Zn(2+)</name>
        <dbReference type="ChEBI" id="CHEBI:29105"/>
    </ligand>
</feature>
<dbReference type="InterPro" id="IPR001267">
    <property type="entry name" value="Thymidine_kinase"/>
</dbReference>
<name>A0A212PRY3_9CHLR</name>
<evidence type="ECO:0000256" key="10">
    <source>
        <dbReference type="ARBA" id="ARBA00022840"/>
    </source>
</evidence>
<dbReference type="OrthoDB" id="9781579at2"/>
<comment type="subunit">
    <text evidence="11">Homotetramer.</text>
</comment>
<sequence>MEKARAGWVEVISGCMFSGKTEELIRRLRRAQIARQQVQVFKPLIDTRYGLERVRSHNGLDIEAIPVPHARAILDHLQPGTTVVGIDEAQFFDWEIADVVQALAERGIRVIVAGLDMDFRGEPFGPMPLLMAQADQVDKLHAICVVCGAPATRTQRLINGRPARYDDPVILVGGSETYEARCRRCHVVPREATETP</sequence>
<evidence type="ECO:0000256" key="8">
    <source>
        <dbReference type="ARBA" id="ARBA00022777"/>
    </source>
</evidence>
<dbReference type="InParanoid" id="A0A212PRY3"/>
<dbReference type="Gene3D" id="3.40.50.300">
    <property type="entry name" value="P-loop containing nucleotide triphosphate hydrolases"/>
    <property type="match status" value="1"/>
</dbReference>
<evidence type="ECO:0000256" key="2">
    <source>
        <dbReference type="ARBA" id="ARBA00012118"/>
    </source>
</evidence>
<dbReference type="EC" id="2.7.1.21" evidence="2 11"/>
<dbReference type="PIRSF" id="PIRSF035805">
    <property type="entry name" value="TK_cell"/>
    <property type="match status" value="1"/>
</dbReference>
<dbReference type="PROSITE" id="PS00603">
    <property type="entry name" value="TK_CELLULAR_TYPE"/>
    <property type="match status" value="1"/>
</dbReference>
<keyword evidence="4 11" id="KW-0237">DNA synthesis</keyword>
<evidence type="ECO:0000256" key="7">
    <source>
        <dbReference type="ARBA" id="ARBA00022741"/>
    </source>
</evidence>
<dbReference type="FunFam" id="3.30.60.20:FF:000026">
    <property type="entry name" value="Thymidine kinase"/>
    <property type="match status" value="1"/>
</dbReference>
<evidence type="ECO:0000256" key="6">
    <source>
        <dbReference type="ARBA" id="ARBA00022723"/>
    </source>
</evidence>
<dbReference type="InterPro" id="IPR020633">
    <property type="entry name" value="Thymidine_kinase_CS"/>
</dbReference>
<dbReference type="FunCoup" id="A0A212PRY3">
    <property type="interactions" value="201"/>
</dbReference>
<keyword evidence="10 11" id="KW-0067">ATP-binding</keyword>
<keyword evidence="7 11" id="KW-0547">Nucleotide-binding</keyword>
<reference evidence="17" key="1">
    <citation type="submission" date="2017-06" db="EMBL/GenBank/DDBJ databases">
        <authorList>
            <person name="Varghese N."/>
            <person name="Submissions S."/>
        </authorList>
    </citation>
    <scope>NUCLEOTIDE SEQUENCE [LARGE SCALE GENOMIC DNA]</scope>
    <source>
        <strain evidence="17">JAD2</strain>
    </source>
</reference>
<dbReference type="PANTHER" id="PTHR11441:SF0">
    <property type="entry name" value="THYMIDINE KINASE, CYTOSOLIC"/>
    <property type="match status" value="1"/>
</dbReference>
<proteinExistence type="inferred from homology"/>
<dbReference type="EMBL" id="FYEK01000002">
    <property type="protein sequence ID" value="SNB49687.1"/>
    <property type="molecule type" value="Genomic_DNA"/>
</dbReference>
<evidence type="ECO:0000256" key="9">
    <source>
        <dbReference type="ARBA" id="ARBA00022833"/>
    </source>
</evidence>
<dbReference type="RefSeq" id="WP_088569852.1">
    <property type="nucleotide sequence ID" value="NZ_FYEK01000002.1"/>
</dbReference>
<evidence type="ECO:0000256" key="12">
    <source>
        <dbReference type="PIRSR" id="PIRSR035805-1"/>
    </source>
</evidence>
<dbReference type="InterPro" id="IPR027417">
    <property type="entry name" value="P-loop_NTPase"/>
</dbReference>
<comment type="similarity">
    <text evidence="1 11 15">Belongs to the thymidine kinase family.</text>
</comment>
<keyword evidence="17" id="KW-1185">Reference proteome</keyword>
<evidence type="ECO:0000256" key="3">
    <source>
        <dbReference type="ARBA" id="ARBA00022490"/>
    </source>
</evidence>
<gene>
    <name evidence="11" type="primary">tdk</name>
    <name evidence="16" type="ORF">SAMN02746019_00029980</name>
</gene>
<feature type="binding site" evidence="13">
    <location>
        <begin position="170"/>
        <end position="173"/>
    </location>
    <ligand>
        <name>substrate</name>
    </ligand>
</feature>
<dbReference type="SUPFAM" id="SSF57716">
    <property type="entry name" value="Glucocorticoid receptor-like (DNA-binding domain)"/>
    <property type="match status" value="1"/>
</dbReference>
<evidence type="ECO:0000313" key="17">
    <source>
        <dbReference type="Proteomes" id="UP000197025"/>
    </source>
</evidence>
<comment type="catalytic activity">
    <reaction evidence="11 14">
        <text>thymidine + ATP = dTMP + ADP + H(+)</text>
        <dbReference type="Rhea" id="RHEA:19129"/>
        <dbReference type="ChEBI" id="CHEBI:15378"/>
        <dbReference type="ChEBI" id="CHEBI:17748"/>
        <dbReference type="ChEBI" id="CHEBI:30616"/>
        <dbReference type="ChEBI" id="CHEBI:63528"/>
        <dbReference type="ChEBI" id="CHEBI:456216"/>
        <dbReference type="EC" id="2.7.1.21"/>
    </reaction>
</comment>
<keyword evidence="8 11" id="KW-0418">Kinase</keyword>
<evidence type="ECO:0000256" key="13">
    <source>
        <dbReference type="PIRSR" id="PIRSR035805-2"/>
    </source>
</evidence>
<keyword evidence="6 11" id="KW-0479">Metal-binding</keyword>
<organism evidence="16 17">
    <name type="scientific">Thermoflexus hugenholtzii JAD2</name>
    <dbReference type="NCBI Taxonomy" id="877466"/>
    <lineage>
        <taxon>Bacteria</taxon>
        <taxon>Bacillati</taxon>
        <taxon>Chloroflexota</taxon>
        <taxon>Thermoflexia</taxon>
        <taxon>Thermoflexales</taxon>
        <taxon>Thermoflexaceae</taxon>
        <taxon>Thermoflexus</taxon>
    </lineage>
</organism>
<comment type="subcellular location">
    <subcellularLocation>
        <location evidence="11">Cytoplasm</location>
    </subcellularLocation>
</comment>
<protein>
    <recommendedName>
        <fullName evidence="2 11">Thymidine kinase</fullName>
        <ecNumber evidence="2 11">2.7.1.21</ecNumber>
    </recommendedName>
</protein>
<dbReference type="GO" id="GO:0005524">
    <property type="term" value="F:ATP binding"/>
    <property type="evidence" value="ECO:0007669"/>
    <property type="project" value="UniProtKB-UniRule"/>
</dbReference>
<dbReference type="Pfam" id="PF00265">
    <property type="entry name" value="TK"/>
    <property type="match status" value="1"/>
</dbReference>
<feature type="active site" description="Proton acceptor" evidence="11 12">
    <location>
        <position position="88"/>
    </location>
</feature>
<keyword evidence="5 11" id="KW-0808">Transferase</keyword>
<dbReference type="GO" id="GO:0004797">
    <property type="term" value="F:thymidine kinase activity"/>
    <property type="evidence" value="ECO:0007669"/>
    <property type="project" value="UniProtKB-UniRule"/>
</dbReference>
<dbReference type="GO" id="GO:0046104">
    <property type="term" value="P:thymidine metabolic process"/>
    <property type="evidence" value="ECO:0007669"/>
    <property type="project" value="TreeGrafter"/>
</dbReference>
<dbReference type="FunFam" id="3.40.50.300:FF:000384">
    <property type="entry name" value="Thymidine kinase"/>
    <property type="match status" value="1"/>
</dbReference>
<keyword evidence="9 11" id="KW-0862">Zinc</keyword>
<evidence type="ECO:0000256" key="4">
    <source>
        <dbReference type="ARBA" id="ARBA00022634"/>
    </source>
</evidence>
<evidence type="ECO:0000313" key="16">
    <source>
        <dbReference type="EMBL" id="SNB49687.1"/>
    </source>
</evidence>
<dbReference type="AlphaFoldDB" id="A0A212PRY3"/>
<dbReference type="HAMAP" id="MF_00124">
    <property type="entry name" value="Thymidine_kinase"/>
    <property type="match status" value="1"/>
</dbReference>